<sequence length="177" mass="20117">MNENTLLGIGSRVKHPAFGDGVVIRLHAIAYDICFTIYGIKTVGKDYEKMEIVEAIPAEDPVTFSAAEKSLIKILRTHLDGMEEVALGDRWEGGNLILQPADKSLKPKEMPIEDFFHKIVMTRDRLRVLEQRINSNTLLSDIEKVNLQQYITKIYGSLTTFNVLFKYKEHSFTGEKS</sequence>
<dbReference type="eggNOG" id="ENOG502Z7KJ">
    <property type="taxonomic scope" value="Bacteria"/>
</dbReference>
<dbReference type="KEGG" id="hhy:Halhy_5609"/>
<reference key="2">
    <citation type="submission" date="2011-04" db="EMBL/GenBank/DDBJ databases">
        <title>Complete sequence of chromosome of Haliscomenobacter hydrossis DSM 1100.</title>
        <authorList>
            <consortium name="US DOE Joint Genome Institute (JGI-PGF)"/>
            <person name="Lucas S."/>
            <person name="Han J."/>
            <person name="Lapidus A."/>
            <person name="Bruce D."/>
            <person name="Goodwin L."/>
            <person name="Pitluck S."/>
            <person name="Peters L."/>
            <person name="Kyrpides N."/>
            <person name="Mavromatis K."/>
            <person name="Ivanova N."/>
            <person name="Ovchinnikova G."/>
            <person name="Pagani I."/>
            <person name="Daligault H."/>
            <person name="Detter J.C."/>
            <person name="Han C."/>
            <person name="Land M."/>
            <person name="Hauser L."/>
            <person name="Markowitz V."/>
            <person name="Cheng J.-F."/>
            <person name="Hugenholtz P."/>
            <person name="Woyke T."/>
            <person name="Wu D."/>
            <person name="Verbarg S."/>
            <person name="Frueling A."/>
            <person name="Brambilla E."/>
            <person name="Klenk H.-P."/>
            <person name="Eisen J.A."/>
        </authorList>
    </citation>
    <scope>NUCLEOTIDE SEQUENCE</scope>
    <source>
        <strain>DSM 1100</strain>
    </source>
</reference>
<dbReference type="OrthoDB" id="1117601at2"/>
<accession>F4KUN0</accession>
<evidence type="ECO:0000313" key="2">
    <source>
        <dbReference type="Proteomes" id="UP000008461"/>
    </source>
</evidence>
<keyword evidence="2" id="KW-1185">Reference proteome</keyword>
<name>F4KUN0_HALH1</name>
<dbReference type="HOGENOM" id="CLU_1500481_0_0_10"/>
<dbReference type="EMBL" id="CP002691">
    <property type="protein sequence ID" value="AEE53433.1"/>
    <property type="molecule type" value="Genomic_DNA"/>
</dbReference>
<protein>
    <submittedName>
        <fullName evidence="1">Uncharacterized protein</fullName>
    </submittedName>
</protein>
<dbReference type="AlphaFoldDB" id="F4KUN0"/>
<organism evidence="1 2">
    <name type="scientific">Haliscomenobacter hydrossis (strain ATCC 27775 / DSM 1100 / LMG 10767 / O)</name>
    <dbReference type="NCBI Taxonomy" id="760192"/>
    <lineage>
        <taxon>Bacteria</taxon>
        <taxon>Pseudomonadati</taxon>
        <taxon>Bacteroidota</taxon>
        <taxon>Saprospiria</taxon>
        <taxon>Saprospirales</taxon>
        <taxon>Haliscomenobacteraceae</taxon>
        <taxon>Haliscomenobacter</taxon>
    </lineage>
</organism>
<gene>
    <name evidence="1" type="ordered locus">Halhy_5609</name>
</gene>
<evidence type="ECO:0000313" key="1">
    <source>
        <dbReference type="EMBL" id="AEE53433.1"/>
    </source>
</evidence>
<dbReference type="Proteomes" id="UP000008461">
    <property type="component" value="Chromosome"/>
</dbReference>
<reference evidence="1 2" key="1">
    <citation type="journal article" date="2011" name="Stand. Genomic Sci.">
        <title>Complete genome sequence of Haliscomenobacter hydrossis type strain (O).</title>
        <authorList>
            <consortium name="US DOE Joint Genome Institute (JGI-PGF)"/>
            <person name="Daligault H."/>
            <person name="Lapidus A."/>
            <person name="Zeytun A."/>
            <person name="Nolan M."/>
            <person name="Lucas S."/>
            <person name="Del Rio T.G."/>
            <person name="Tice H."/>
            <person name="Cheng J.F."/>
            <person name="Tapia R."/>
            <person name="Han C."/>
            <person name="Goodwin L."/>
            <person name="Pitluck S."/>
            <person name="Liolios K."/>
            <person name="Pagani I."/>
            <person name="Ivanova N."/>
            <person name="Huntemann M."/>
            <person name="Mavromatis K."/>
            <person name="Mikhailova N."/>
            <person name="Pati A."/>
            <person name="Chen A."/>
            <person name="Palaniappan K."/>
            <person name="Land M."/>
            <person name="Hauser L."/>
            <person name="Brambilla E.M."/>
            <person name="Rohde M."/>
            <person name="Verbarg S."/>
            <person name="Goker M."/>
            <person name="Bristow J."/>
            <person name="Eisen J.A."/>
            <person name="Markowitz V."/>
            <person name="Hugenholtz P."/>
            <person name="Kyrpides N.C."/>
            <person name="Klenk H.P."/>
            <person name="Woyke T."/>
        </authorList>
    </citation>
    <scope>NUCLEOTIDE SEQUENCE [LARGE SCALE GENOMIC DNA]</scope>
    <source>
        <strain evidence="2">ATCC 27775 / DSM 1100 / LMG 10767 / O</strain>
    </source>
</reference>
<dbReference type="STRING" id="760192.Halhy_5609"/>
<dbReference type="RefSeq" id="WP_013767962.1">
    <property type="nucleotide sequence ID" value="NC_015510.1"/>
</dbReference>
<proteinExistence type="predicted"/>